<gene>
    <name evidence="3" type="ORF">SAMN05216605_1501</name>
</gene>
<dbReference type="Gene3D" id="3.10.380.10">
    <property type="entry name" value="Colicin E3-like ribonuclease domain"/>
    <property type="match status" value="1"/>
</dbReference>
<sequence length="209" mass="22232">NLAAKAALDATVGDEIDQKNEEAAIALVARWKGIDSTKIAQLNEEDKARHANGEEDVPFEGSTDVVGVKYLIESVEQAALGGVGKAVSRTLGVVGSKTSNNSILADNKTVAQFERELAFLPPGERVAQIKAMAAKVVSANGMLKDSKLSKLNGRDVYLGKDGNLYALDSQHGRFEIVNAKNGKHLGEVDFGMNQTKSADGSGRHDLEVK</sequence>
<dbReference type="Pfam" id="PF09000">
    <property type="entry name" value="Cytotoxic"/>
    <property type="match status" value="1"/>
</dbReference>
<feature type="region of interest" description="Disordered" evidence="1">
    <location>
        <begin position="190"/>
        <end position="209"/>
    </location>
</feature>
<dbReference type="GO" id="GO:0043022">
    <property type="term" value="F:ribosome binding"/>
    <property type="evidence" value="ECO:0007669"/>
    <property type="project" value="InterPro"/>
</dbReference>
<dbReference type="EMBL" id="FNCO01000050">
    <property type="protein sequence ID" value="SDJ56607.1"/>
    <property type="molecule type" value="Genomic_DNA"/>
</dbReference>
<protein>
    <submittedName>
        <fullName evidence="3">Filamentous hemagglutinin</fullName>
    </submittedName>
</protein>
<dbReference type="AlphaFoldDB" id="A0A1G8USS0"/>
<evidence type="ECO:0000256" key="1">
    <source>
        <dbReference type="SAM" id="MobiDB-lite"/>
    </source>
</evidence>
<dbReference type="RefSeq" id="WP_244165947.1">
    <property type="nucleotide sequence ID" value="NZ_FNCO01000050.1"/>
</dbReference>
<evidence type="ECO:0000313" key="3">
    <source>
        <dbReference type="EMBL" id="SDJ56607.1"/>
    </source>
</evidence>
<keyword evidence="4" id="KW-1185">Reference proteome</keyword>
<proteinExistence type="predicted"/>
<dbReference type="SUPFAM" id="SSF63840">
    <property type="entry name" value="Ribonuclease domain of colicin E3"/>
    <property type="match status" value="1"/>
</dbReference>
<evidence type="ECO:0000259" key="2">
    <source>
        <dbReference type="Pfam" id="PF09000"/>
    </source>
</evidence>
<reference evidence="4" key="1">
    <citation type="submission" date="2016-10" db="EMBL/GenBank/DDBJ databases">
        <authorList>
            <person name="Varghese N."/>
            <person name="Submissions S."/>
        </authorList>
    </citation>
    <scope>NUCLEOTIDE SEQUENCE [LARGE SCALE GENOMIC DNA]</scope>
    <source>
        <strain evidence="4">ATCC 700689</strain>
    </source>
</reference>
<dbReference type="GO" id="GO:0003723">
    <property type="term" value="F:RNA binding"/>
    <property type="evidence" value="ECO:0007669"/>
    <property type="project" value="InterPro"/>
</dbReference>
<dbReference type="InterPro" id="IPR009105">
    <property type="entry name" value="Colicin_E3_ribonuclease"/>
</dbReference>
<dbReference type="Proteomes" id="UP000182894">
    <property type="component" value="Unassembled WGS sequence"/>
</dbReference>
<accession>A0A1G8USS0</accession>
<organism evidence="3 4">
    <name type="scientific">Pseudomonas abietaniphila</name>
    <dbReference type="NCBI Taxonomy" id="89065"/>
    <lineage>
        <taxon>Bacteria</taxon>
        <taxon>Pseudomonadati</taxon>
        <taxon>Pseudomonadota</taxon>
        <taxon>Gammaproteobacteria</taxon>
        <taxon>Pseudomonadales</taxon>
        <taxon>Pseudomonadaceae</taxon>
        <taxon>Pseudomonas</taxon>
    </lineage>
</organism>
<feature type="domain" description="Colicin E3-like ribonuclease" evidence="2">
    <location>
        <begin position="154"/>
        <end position="199"/>
    </location>
</feature>
<dbReference type="GO" id="GO:0016788">
    <property type="term" value="F:hydrolase activity, acting on ester bonds"/>
    <property type="evidence" value="ECO:0007669"/>
    <property type="project" value="InterPro"/>
</dbReference>
<name>A0A1G8USS0_9PSED</name>
<evidence type="ECO:0000313" key="4">
    <source>
        <dbReference type="Proteomes" id="UP000182894"/>
    </source>
</evidence>
<dbReference type="InterPro" id="IPR036725">
    <property type="entry name" value="ColE3_ribonuclease_sf"/>
</dbReference>
<feature type="non-terminal residue" evidence="3">
    <location>
        <position position="1"/>
    </location>
</feature>